<sequence length="118" mass="12867">MIPASPSLSSMNHTIQGWAELVPQLKHSLFNISLDYWDLVNKKCYNNILNDEVEKLIYLSICLSLDASGWLGILEFAPPEVSGSILSGANFGGLSPYRACSGSKRGPRKWAVGLVPSD</sequence>
<evidence type="ECO:0000313" key="3">
    <source>
        <dbReference type="Proteomes" id="UP000002051"/>
    </source>
</evidence>
<reference evidence="1 3" key="2">
    <citation type="journal article" date="2014" name="BMC Genomics">
        <title>An improved genome release (version Mt4.0) for the model legume Medicago truncatula.</title>
        <authorList>
            <person name="Tang H."/>
            <person name="Krishnakumar V."/>
            <person name="Bidwell S."/>
            <person name="Rosen B."/>
            <person name="Chan A."/>
            <person name="Zhou S."/>
            <person name="Gentzbittel L."/>
            <person name="Childs K.L."/>
            <person name="Yandell M."/>
            <person name="Gundlach H."/>
            <person name="Mayer K.F."/>
            <person name="Schwartz D.C."/>
            <person name="Town C.D."/>
        </authorList>
    </citation>
    <scope>GENOME REANNOTATION</scope>
    <source>
        <strain evidence="1">A17</strain>
        <strain evidence="2 3">cv. Jemalong A17</strain>
    </source>
</reference>
<reference evidence="1 3" key="1">
    <citation type="journal article" date="2011" name="Nature">
        <title>The Medicago genome provides insight into the evolution of rhizobial symbioses.</title>
        <authorList>
            <person name="Young N.D."/>
            <person name="Debelle F."/>
            <person name="Oldroyd G.E."/>
            <person name="Geurts R."/>
            <person name="Cannon S.B."/>
            <person name="Udvardi M.K."/>
            <person name="Benedito V.A."/>
            <person name="Mayer K.F."/>
            <person name="Gouzy J."/>
            <person name="Schoof H."/>
            <person name="Van de Peer Y."/>
            <person name="Proost S."/>
            <person name="Cook D.R."/>
            <person name="Meyers B.C."/>
            <person name="Spannagl M."/>
            <person name="Cheung F."/>
            <person name="De Mita S."/>
            <person name="Krishnakumar V."/>
            <person name="Gundlach H."/>
            <person name="Zhou S."/>
            <person name="Mudge J."/>
            <person name="Bharti A.K."/>
            <person name="Murray J.D."/>
            <person name="Naoumkina M.A."/>
            <person name="Rosen B."/>
            <person name="Silverstein K.A."/>
            <person name="Tang H."/>
            <person name="Rombauts S."/>
            <person name="Zhao P.X."/>
            <person name="Zhou P."/>
            <person name="Barbe V."/>
            <person name="Bardou P."/>
            <person name="Bechner M."/>
            <person name="Bellec A."/>
            <person name="Berger A."/>
            <person name="Berges H."/>
            <person name="Bidwell S."/>
            <person name="Bisseling T."/>
            <person name="Choisne N."/>
            <person name="Couloux A."/>
            <person name="Denny R."/>
            <person name="Deshpande S."/>
            <person name="Dai X."/>
            <person name="Doyle J.J."/>
            <person name="Dudez A.M."/>
            <person name="Farmer A.D."/>
            <person name="Fouteau S."/>
            <person name="Franken C."/>
            <person name="Gibelin C."/>
            <person name="Gish J."/>
            <person name="Goldstein S."/>
            <person name="Gonzalez A.J."/>
            <person name="Green P.J."/>
            <person name="Hallab A."/>
            <person name="Hartog M."/>
            <person name="Hua A."/>
            <person name="Humphray S.J."/>
            <person name="Jeong D.H."/>
            <person name="Jing Y."/>
            <person name="Jocker A."/>
            <person name="Kenton S.M."/>
            <person name="Kim D.J."/>
            <person name="Klee K."/>
            <person name="Lai H."/>
            <person name="Lang C."/>
            <person name="Lin S."/>
            <person name="Macmil S.L."/>
            <person name="Magdelenat G."/>
            <person name="Matthews L."/>
            <person name="McCorrison J."/>
            <person name="Monaghan E.L."/>
            <person name="Mun J.H."/>
            <person name="Najar F.Z."/>
            <person name="Nicholson C."/>
            <person name="Noirot C."/>
            <person name="O'Bleness M."/>
            <person name="Paule C.R."/>
            <person name="Poulain J."/>
            <person name="Prion F."/>
            <person name="Qin B."/>
            <person name="Qu C."/>
            <person name="Retzel E.F."/>
            <person name="Riddle C."/>
            <person name="Sallet E."/>
            <person name="Samain S."/>
            <person name="Samson N."/>
            <person name="Sanders I."/>
            <person name="Saurat O."/>
            <person name="Scarpelli C."/>
            <person name="Schiex T."/>
            <person name="Segurens B."/>
            <person name="Severin A.J."/>
            <person name="Sherrier D.J."/>
            <person name="Shi R."/>
            <person name="Sims S."/>
            <person name="Singer S.R."/>
            <person name="Sinharoy S."/>
            <person name="Sterck L."/>
            <person name="Viollet A."/>
            <person name="Wang B.B."/>
            <person name="Wang K."/>
            <person name="Wang M."/>
            <person name="Wang X."/>
            <person name="Warfsmann J."/>
            <person name="Weissenbach J."/>
            <person name="White D.D."/>
            <person name="White J.D."/>
            <person name="Wiley G.B."/>
            <person name="Wincker P."/>
            <person name="Xing Y."/>
            <person name="Yang L."/>
            <person name="Yao Z."/>
            <person name="Ying F."/>
            <person name="Zhai J."/>
            <person name="Zhou L."/>
            <person name="Zuber A."/>
            <person name="Denarie J."/>
            <person name="Dixon R.A."/>
            <person name="May G.D."/>
            <person name="Schwartz D.C."/>
            <person name="Rogers J."/>
            <person name="Quetier F."/>
            <person name="Town C.D."/>
            <person name="Roe B.A."/>
        </authorList>
    </citation>
    <scope>NUCLEOTIDE SEQUENCE [LARGE SCALE GENOMIC DNA]</scope>
    <source>
        <strain evidence="1">A17</strain>
        <strain evidence="2 3">cv. Jemalong A17</strain>
    </source>
</reference>
<gene>
    <name evidence="1" type="ordered locus">MTR_3g113670</name>
</gene>
<reference evidence="2" key="3">
    <citation type="submission" date="2015-04" db="UniProtKB">
        <authorList>
            <consortium name="EnsemblPlants"/>
        </authorList>
    </citation>
    <scope>IDENTIFICATION</scope>
    <source>
        <strain evidence="2">cv. Jemalong A17</strain>
    </source>
</reference>
<accession>A0A072VDK9</accession>
<keyword evidence="3" id="KW-1185">Reference proteome</keyword>
<dbReference type="Proteomes" id="UP000002051">
    <property type="component" value="Chromosome 3"/>
</dbReference>
<evidence type="ECO:0000313" key="1">
    <source>
        <dbReference type="EMBL" id="KEH36255.1"/>
    </source>
</evidence>
<dbReference type="HOGENOM" id="CLU_2076579_0_0_1"/>
<dbReference type="EMBL" id="CM001219">
    <property type="protein sequence ID" value="KEH36255.1"/>
    <property type="molecule type" value="Genomic_DNA"/>
</dbReference>
<evidence type="ECO:0000313" key="2">
    <source>
        <dbReference type="EnsemblPlants" id="KEH36255"/>
    </source>
</evidence>
<dbReference type="EnsemblPlants" id="KEH36255">
    <property type="protein sequence ID" value="KEH36255"/>
    <property type="gene ID" value="MTR_3g113670"/>
</dbReference>
<organism evidence="1 3">
    <name type="scientific">Medicago truncatula</name>
    <name type="common">Barrel medic</name>
    <name type="synonym">Medicago tribuloides</name>
    <dbReference type="NCBI Taxonomy" id="3880"/>
    <lineage>
        <taxon>Eukaryota</taxon>
        <taxon>Viridiplantae</taxon>
        <taxon>Streptophyta</taxon>
        <taxon>Embryophyta</taxon>
        <taxon>Tracheophyta</taxon>
        <taxon>Spermatophyta</taxon>
        <taxon>Magnoliopsida</taxon>
        <taxon>eudicotyledons</taxon>
        <taxon>Gunneridae</taxon>
        <taxon>Pentapetalae</taxon>
        <taxon>rosids</taxon>
        <taxon>fabids</taxon>
        <taxon>Fabales</taxon>
        <taxon>Fabaceae</taxon>
        <taxon>Papilionoideae</taxon>
        <taxon>50 kb inversion clade</taxon>
        <taxon>NPAAA clade</taxon>
        <taxon>Hologalegina</taxon>
        <taxon>IRL clade</taxon>
        <taxon>Trifolieae</taxon>
        <taxon>Medicago</taxon>
    </lineage>
</organism>
<dbReference type="AlphaFoldDB" id="A0A072VDK9"/>
<name>A0A072VDK9_MEDTR</name>
<proteinExistence type="predicted"/>
<protein>
    <submittedName>
        <fullName evidence="1 2">Uncharacterized protein</fullName>
    </submittedName>
</protein>